<gene>
    <name evidence="1" type="ORF">S01H1_02987</name>
</gene>
<dbReference type="AlphaFoldDB" id="X0SBN0"/>
<evidence type="ECO:0000313" key="1">
    <source>
        <dbReference type="EMBL" id="GAF73327.1"/>
    </source>
</evidence>
<name>X0SBN0_9ZZZZ</name>
<dbReference type="EMBL" id="BARS01001550">
    <property type="protein sequence ID" value="GAF73327.1"/>
    <property type="molecule type" value="Genomic_DNA"/>
</dbReference>
<reference evidence="1" key="1">
    <citation type="journal article" date="2014" name="Front. Microbiol.">
        <title>High frequency of phylogenetically diverse reductive dehalogenase-homologous genes in deep subseafloor sedimentary metagenomes.</title>
        <authorList>
            <person name="Kawai M."/>
            <person name="Futagami T."/>
            <person name="Toyoda A."/>
            <person name="Takaki Y."/>
            <person name="Nishi S."/>
            <person name="Hori S."/>
            <person name="Arai W."/>
            <person name="Tsubouchi T."/>
            <person name="Morono Y."/>
            <person name="Uchiyama I."/>
            <person name="Ito T."/>
            <person name="Fujiyama A."/>
            <person name="Inagaki F."/>
            <person name="Takami H."/>
        </authorList>
    </citation>
    <scope>NUCLEOTIDE SEQUENCE</scope>
    <source>
        <strain evidence="1">Expedition CK06-06</strain>
    </source>
</reference>
<protein>
    <submittedName>
        <fullName evidence="1">Uncharacterized protein</fullName>
    </submittedName>
</protein>
<comment type="caution">
    <text evidence="1">The sequence shown here is derived from an EMBL/GenBank/DDBJ whole genome shotgun (WGS) entry which is preliminary data.</text>
</comment>
<feature type="non-terminal residue" evidence="1">
    <location>
        <position position="1"/>
    </location>
</feature>
<sequence>LLTIYSELAYTGIGIEFRYEIDQSTKILPERTNPHRARTPVPLLIRQMASGFG</sequence>
<accession>X0SBN0</accession>
<organism evidence="1">
    <name type="scientific">marine sediment metagenome</name>
    <dbReference type="NCBI Taxonomy" id="412755"/>
    <lineage>
        <taxon>unclassified sequences</taxon>
        <taxon>metagenomes</taxon>
        <taxon>ecological metagenomes</taxon>
    </lineage>
</organism>
<proteinExistence type="predicted"/>